<evidence type="ECO:0000313" key="2">
    <source>
        <dbReference type="Proteomes" id="UP000030108"/>
    </source>
</evidence>
<proteinExistence type="predicted"/>
<protein>
    <recommendedName>
        <fullName evidence="3">Protein kinase domain-containing protein</fullName>
    </recommendedName>
</protein>
<dbReference type="InterPro" id="IPR011009">
    <property type="entry name" value="Kinase-like_dom_sf"/>
</dbReference>
<evidence type="ECO:0000313" key="1">
    <source>
        <dbReference type="EMBL" id="EUC57886.1"/>
    </source>
</evidence>
<evidence type="ECO:0008006" key="3">
    <source>
        <dbReference type="Google" id="ProtNLM"/>
    </source>
</evidence>
<name>X8J9G5_9AGAM</name>
<dbReference type="AlphaFoldDB" id="X8J9G5"/>
<dbReference type="Proteomes" id="UP000030108">
    <property type="component" value="Unassembled WGS sequence"/>
</dbReference>
<gene>
    <name evidence="1" type="ORF">RSOL_234060</name>
</gene>
<accession>X8J9G5</accession>
<reference evidence="2" key="1">
    <citation type="journal article" date="2014" name="Genome Announc.">
        <title>Draft genome sequence of the plant-pathogenic soil fungus Rhizoctonia solani anastomosis group 3 strain Rhs1AP.</title>
        <authorList>
            <person name="Cubeta M.A."/>
            <person name="Thomas E."/>
            <person name="Dean R.A."/>
            <person name="Jabaji S."/>
            <person name="Neate S.M."/>
            <person name="Tavantzis S."/>
            <person name="Toda T."/>
            <person name="Vilgalys R."/>
            <person name="Bharathan N."/>
            <person name="Fedorova-Abrams N."/>
            <person name="Pakala S.B."/>
            <person name="Pakala S.M."/>
            <person name="Zafar N."/>
            <person name="Joardar V."/>
            <person name="Losada L."/>
            <person name="Nierman W.C."/>
        </authorList>
    </citation>
    <scope>NUCLEOTIDE SEQUENCE [LARGE SCALE GENOMIC DNA]</scope>
    <source>
        <strain evidence="2">AG-3</strain>
    </source>
</reference>
<dbReference type="InterPro" id="IPR052396">
    <property type="entry name" value="Meiotic_Drive_Suppr_Kinase"/>
</dbReference>
<dbReference type="PANTHER" id="PTHR37171">
    <property type="entry name" value="SERINE/THREONINE-PROTEIN KINASE YRZF-RELATED"/>
    <property type="match status" value="1"/>
</dbReference>
<dbReference type="Gene3D" id="1.10.510.10">
    <property type="entry name" value="Transferase(Phosphotransferase) domain 1"/>
    <property type="match status" value="1"/>
</dbReference>
<dbReference type="PANTHER" id="PTHR37171:SF1">
    <property type="entry name" value="SERINE_THREONINE-PROTEIN KINASE YRZF-RELATED"/>
    <property type="match status" value="1"/>
</dbReference>
<dbReference type="SUPFAM" id="SSF56112">
    <property type="entry name" value="Protein kinase-like (PK-like)"/>
    <property type="match status" value="1"/>
</dbReference>
<dbReference type="OrthoDB" id="3269050at2759"/>
<dbReference type="EMBL" id="JATN01000322">
    <property type="protein sequence ID" value="EUC57886.1"/>
    <property type="molecule type" value="Genomic_DNA"/>
</dbReference>
<organism evidence="1 2">
    <name type="scientific">Rhizoctonia solani AG-3 Rhs1AP</name>
    <dbReference type="NCBI Taxonomy" id="1086054"/>
    <lineage>
        <taxon>Eukaryota</taxon>
        <taxon>Fungi</taxon>
        <taxon>Dikarya</taxon>
        <taxon>Basidiomycota</taxon>
        <taxon>Agaricomycotina</taxon>
        <taxon>Agaricomycetes</taxon>
        <taxon>Cantharellales</taxon>
        <taxon>Ceratobasidiaceae</taxon>
        <taxon>Rhizoctonia</taxon>
    </lineage>
</organism>
<sequence>MSDAPKTIPCPYALGATFSLEVSPLQEAPFVVEAKVVHVFSPFTMSSAMKVTLTSESTTMMIAGEAVLKVYDRRFADGIREEYELDRPTYEEEVRYADYLLSDNVPQTVPQIYEQAEQLPDDAPEPPELSDHMVALHSKQLYKGEKTTYSALSSLQGKYIPSFYGTTRFLDAYPPGLSTVPGILIEFIPGTNLSRIDPTSINLDVVCSSAVDIVDRYSDLNVLNRDVRLENFIVKPNGTEVVMIDFGHCRLRRENEEDQEWGEIKFCQDEEGAVGCVARNKFGWSYVESRRYDMYGDSTGTTDRWFNPRTQKTEVIYFESGDDPVVHSQNEEEEVIYSDSDA</sequence>
<comment type="caution">
    <text evidence="1">The sequence shown here is derived from an EMBL/GenBank/DDBJ whole genome shotgun (WGS) entry which is preliminary data.</text>
</comment>
<feature type="non-terminal residue" evidence="1">
    <location>
        <position position="342"/>
    </location>
</feature>